<dbReference type="AlphaFoldDB" id="A0AB72UGT1"/>
<feature type="transmembrane region" description="Helical" evidence="1">
    <location>
        <begin position="231"/>
        <end position="250"/>
    </location>
</feature>
<dbReference type="Proteomes" id="UP000007127">
    <property type="component" value="Chromosome"/>
</dbReference>
<keyword evidence="1" id="KW-0472">Membrane</keyword>
<sequence length="303" mass="32718">MPYVERTDVIISDTEVLIKAIAKWQRDNNTNGFGLTGNNPGTDLMNILMDMIADLPATVQAGYNLRFPDMTTGPKVLSLIKATFYAYARHVHSGGPNIDIAANEVDITDPGYGLSCTDFVKYVFLMLRLLLVSSALSLEGAIAIAVAFLTWHATAVGEQDNHSELYVNIAGMATQFVLWIAGWFAHGCLRVEWQKTQTIADKASFIASQVGTVAAAASMGALAYFGTEADASDEIGIMLFVLIGVVLLQNNKPAILQIGKGIDVLIHIIFALLSLVGWFLGGGVAFTRYLPRRPVGVPMPIQP</sequence>
<feature type="transmembrane region" description="Helical" evidence="1">
    <location>
        <begin position="205"/>
        <end position="225"/>
    </location>
</feature>
<feature type="transmembrane region" description="Helical" evidence="1">
    <location>
        <begin position="262"/>
        <end position="286"/>
    </location>
</feature>
<dbReference type="EMBL" id="CP004388">
    <property type="protein sequence ID" value="AJD53228.1"/>
    <property type="molecule type" value="Genomic_DNA"/>
</dbReference>
<keyword evidence="1" id="KW-1133">Transmembrane helix</keyword>
<evidence type="ECO:0000313" key="3">
    <source>
        <dbReference type="Proteomes" id="UP000007127"/>
    </source>
</evidence>
<dbReference type="RefSeq" id="WP_007089707.1">
    <property type="nucleotide sequence ID" value="NZ_CP004388.1"/>
</dbReference>
<keyword evidence="1" id="KW-0812">Transmembrane</keyword>
<evidence type="ECO:0000256" key="1">
    <source>
        <dbReference type="SAM" id="Phobius"/>
    </source>
</evidence>
<accession>A0AB72UGT1</accession>
<protein>
    <submittedName>
        <fullName evidence="2">Uncharacterized protein</fullName>
    </submittedName>
</protein>
<evidence type="ECO:0000313" key="2">
    <source>
        <dbReference type="EMBL" id="AJD53228.1"/>
    </source>
</evidence>
<dbReference type="KEGG" id="txi:TH3_15620"/>
<organism evidence="2 3">
    <name type="scientific">Thalassospira xiamenensis M-5 = DSM 17429</name>
    <dbReference type="NCBI Taxonomy" id="1123366"/>
    <lineage>
        <taxon>Bacteria</taxon>
        <taxon>Pseudomonadati</taxon>
        <taxon>Pseudomonadota</taxon>
        <taxon>Alphaproteobacteria</taxon>
        <taxon>Rhodospirillales</taxon>
        <taxon>Thalassospiraceae</taxon>
        <taxon>Thalassospira</taxon>
    </lineage>
</organism>
<proteinExistence type="predicted"/>
<dbReference type="GeneID" id="31928801"/>
<gene>
    <name evidence="2" type="ORF">TH3_15620</name>
</gene>
<reference evidence="2 3" key="1">
    <citation type="journal article" date="2012" name="J. Bacteriol.">
        <title>Genome sequence of Thalassospira xiamenensis type strain M-5.</title>
        <authorList>
            <person name="Lai Q."/>
            <person name="Shao Z."/>
        </authorList>
    </citation>
    <scope>NUCLEOTIDE SEQUENCE [LARGE SCALE GENOMIC DNA]</scope>
    <source>
        <strain evidence="2 3">M-5</strain>
    </source>
</reference>
<feature type="transmembrane region" description="Helical" evidence="1">
    <location>
        <begin position="129"/>
        <end position="153"/>
    </location>
</feature>
<name>A0AB72UGT1_9PROT</name>
<feature type="transmembrane region" description="Helical" evidence="1">
    <location>
        <begin position="165"/>
        <end position="185"/>
    </location>
</feature>